<protein>
    <submittedName>
        <fullName evidence="1">Uncharacterized protein</fullName>
    </submittedName>
</protein>
<proteinExistence type="predicted"/>
<dbReference type="AlphaFoldDB" id="A0A7S0MKR5"/>
<name>A0A7S0MKR5_9CRYP</name>
<evidence type="ECO:0000313" key="1">
    <source>
        <dbReference type="EMBL" id="CAD8641430.1"/>
    </source>
</evidence>
<gene>
    <name evidence="1" type="ORF">CCUR1050_LOCUS19114</name>
</gene>
<organism evidence="1">
    <name type="scientific">Cryptomonas curvata</name>
    <dbReference type="NCBI Taxonomy" id="233186"/>
    <lineage>
        <taxon>Eukaryota</taxon>
        <taxon>Cryptophyceae</taxon>
        <taxon>Cryptomonadales</taxon>
        <taxon>Cryptomonadaceae</taxon>
        <taxon>Cryptomonas</taxon>
    </lineage>
</organism>
<accession>A0A7S0MKR5</accession>
<dbReference type="EMBL" id="HBEZ01034647">
    <property type="protein sequence ID" value="CAD8641430.1"/>
    <property type="molecule type" value="Transcribed_RNA"/>
</dbReference>
<sequence>MISVSRIVSDCLDSDMLRDLDEGLKNQIRQLTDEQCEEVKQKIILGNGWVTEFCPPMIGVVPANEAAYPMGLGTASKMMFCYCCSYITKHSAQLAAVLSLMYDAKVHVDTVKSVAADEGTVERNARYFFTRLLNRVSGSCEYSAPQAIAHFLGRKAEYKHHASAFLFADSAVEFVLCMMDELYDPDYKTTRDSTSGSSMSGYSSFDSAVYSDDSSDSSGASQRSEIRLPALRDIPDDGQDLSKVGRVVRTFIHHLNAHAKGLKWAKFHCHPALTQPTVYA</sequence>
<reference evidence="1" key="1">
    <citation type="submission" date="2021-01" db="EMBL/GenBank/DDBJ databases">
        <authorList>
            <person name="Corre E."/>
            <person name="Pelletier E."/>
            <person name="Niang G."/>
            <person name="Scheremetjew M."/>
            <person name="Finn R."/>
            <person name="Kale V."/>
            <person name="Holt S."/>
            <person name="Cochrane G."/>
            <person name="Meng A."/>
            <person name="Brown T."/>
            <person name="Cohen L."/>
        </authorList>
    </citation>
    <scope>NUCLEOTIDE SEQUENCE</scope>
    <source>
        <strain evidence="1">CCAP979/52</strain>
    </source>
</reference>